<name>A0ABU2YAN8_9FLAO</name>
<keyword evidence="2" id="KW-1185">Reference proteome</keyword>
<proteinExistence type="predicted"/>
<dbReference type="RefSeq" id="WP_311331764.1">
    <property type="nucleotide sequence ID" value="NZ_JAVRHZ010000001.1"/>
</dbReference>
<gene>
    <name evidence="1" type="ORF">RM538_02260</name>
</gene>
<sequence length="313" mass="34023">MELIKKIFLLGFCVFPFTTIAQVTINRLSENSAAALHLEAMQPVTMEYGGFLMPIVTEAQQASIPVSTVDNRDDGMMVFVSDPVTGKRCWDIYDATVQVWRSITCINLDCPTIPTVLYEENFDSYTNGTGITGASAINGDYPSGVTKWTLTSYTTARDGTPAYPGTLSNADDFALVNSGMLEVQDANGPLLFETSTIDISGYTDILISMEISENGNLEYTNSAHTDDFNCGQESIGNDYVDIEYSTDGGTTFTEVPNFSGLGTANHTLHDELSGTVNFSVSGISGNSLIIRVRIQNWAAAEQYFLDNILVTCN</sequence>
<reference evidence="1 2" key="1">
    <citation type="submission" date="2023-09" db="EMBL/GenBank/DDBJ databases">
        <authorList>
            <person name="Rey-Velasco X."/>
        </authorList>
    </citation>
    <scope>NUCLEOTIDE SEQUENCE [LARGE SCALE GENOMIC DNA]</scope>
    <source>
        <strain evidence="1 2">W242</strain>
    </source>
</reference>
<dbReference type="Gene3D" id="2.60.120.260">
    <property type="entry name" value="Galactose-binding domain-like"/>
    <property type="match status" value="1"/>
</dbReference>
<dbReference type="Proteomes" id="UP001254488">
    <property type="component" value="Unassembled WGS sequence"/>
</dbReference>
<evidence type="ECO:0000313" key="2">
    <source>
        <dbReference type="Proteomes" id="UP001254488"/>
    </source>
</evidence>
<protein>
    <submittedName>
        <fullName evidence="1">Uncharacterized protein</fullName>
    </submittedName>
</protein>
<comment type="caution">
    <text evidence="1">The sequence shown here is derived from an EMBL/GenBank/DDBJ whole genome shotgun (WGS) entry which is preliminary data.</text>
</comment>
<evidence type="ECO:0000313" key="1">
    <source>
        <dbReference type="EMBL" id="MDT0554807.1"/>
    </source>
</evidence>
<dbReference type="EMBL" id="JAVRHZ010000001">
    <property type="protein sequence ID" value="MDT0554807.1"/>
    <property type="molecule type" value="Genomic_DNA"/>
</dbReference>
<organism evidence="1 2">
    <name type="scientific">Patiriisocius hiemis</name>
    <dbReference type="NCBI Taxonomy" id="3075604"/>
    <lineage>
        <taxon>Bacteria</taxon>
        <taxon>Pseudomonadati</taxon>
        <taxon>Bacteroidota</taxon>
        <taxon>Flavobacteriia</taxon>
        <taxon>Flavobacteriales</taxon>
        <taxon>Flavobacteriaceae</taxon>
        <taxon>Patiriisocius</taxon>
    </lineage>
</organism>
<accession>A0ABU2YAN8</accession>